<gene>
    <name evidence="1" type="ORF">ISN44_As02g007600</name>
</gene>
<comment type="caution">
    <text evidence="1">The sequence shown here is derived from an EMBL/GenBank/DDBJ whole genome shotgun (WGS) entry which is preliminary data.</text>
</comment>
<organism evidence="1 2">
    <name type="scientific">Arabidopsis suecica</name>
    <name type="common">Swedish thale-cress</name>
    <name type="synonym">Cardaminopsis suecica</name>
    <dbReference type="NCBI Taxonomy" id="45249"/>
    <lineage>
        <taxon>Eukaryota</taxon>
        <taxon>Viridiplantae</taxon>
        <taxon>Streptophyta</taxon>
        <taxon>Embryophyta</taxon>
        <taxon>Tracheophyta</taxon>
        <taxon>Spermatophyta</taxon>
        <taxon>Magnoliopsida</taxon>
        <taxon>eudicotyledons</taxon>
        <taxon>Gunneridae</taxon>
        <taxon>Pentapetalae</taxon>
        <taxon>rosids</taxon>
        <taxon>malvids</taxon>
        <taxon>Brassicales</taxon>
        <taxon>Brassicaceae</taxon>
        <taxon>Camelineae</taxon>
        <taxon>Arabidopsis</taxon>
    </lineage>
</organism>
<name>A0A8T2GBV9_ARASU</name>
<dbReference type="EMBL" id="JAEFBJ010000002">
    <property type="protein sequence ID" value="KAG7640761.1"/>
    <property type="molecule type" value="Genomic_DNA"/>
</dbReference>
<sequence>MRILIRIHLVGKLFPKKAPNGDRTALCGTAYVDIFVTIRTALYFIRS</sequence>
<reference evidence="1 2" key="1">
    <citation type="submission" date="2020-12" db="EMBL/GenBank/DDBJ databases">
        <title>Concerted genomic and epigenomic changes stabilize Arabidopsis allopolyploids.</title>
        <authorList>
            <person name="Chen Z."/>
        </authorList>
    </citation>
    <scope>NUCLEOTIDE SEQUENCE [LARGE SCALE GENOMIC DNA]</scope>
    <source>
        <strain evidence="1">As9502</strain>
        <tissue evidence="1">Leaf</tissue>
    </source>
</reference>
<dbReference type="AlphaFoldDB" id="A0A8T2GBV9"/>
<evidence type="ECO:0000313" key="1">
    <source>
        <dbReference type="EMBL" id="KAG7640761.1"/>
    </source>
</evidence>
<protein>
    <submittedName>
        <fullName evidence="1">Uncharacterized protein</fullName>
    </submittedName>
</protein>
<keyword evidence="2" id="KW-1185">Reference proteome</keyword>
<evidence type="ECO:0000313" key="2">
    <source>
        <dbReference type="Proteomes" id="UP000694251"/>
    </source>
</evidence>
<accession>A0A8T2GBV9</accession>
<proteinExistence type="predicted"/>
<dbReference type="Proteomes" id="UP000694251">
    <property type="component" value="Chromosome 2"/>
</dbReference>